<evidence type="ECO:0000313" key="1">
    <source>
        <dbReference type="EMBL" id="SGZ27103.1"/>
    </source>
</evidence>
<dbReference type="AlphaFoldDB" id="A0A2X0MQ55"/>
<protein>
    <submittedName>
        <fullName evidence="1">BQ5605_C025g10055 protein</fullName>
    </submittedName>
</protein>
<proteinExistence type="predicted"/>
<dbReference type="EMBL" id="FQNC01000087">
    <property type="protein sequence ID" value="SGZ27103.1"/>
    <property type="molecule type" value="Genomic_DNA"/>
</dbReference>
<organism evidence="1 2">
    <name type="scientific">Microbotryum silenes-dioicae</name>
    <dbReference type="NCBI Taxonomy" id="796604"/>
    <lineage>
        <taxon>Eukaryota</taxon>
        <taxon>Fungi</taxon>
        <taxon>Dikarya</taxon>
        <taxon>Basidiomycota</taxon>
        <taxon>Pucciniomycotina</taxon>
        <taxon>Microbotryomycetes</taxon>
        <taxon>Microbotryales</taxon>
        <taxon>Microbotryaceae</taxon>
        <taxon>Microbotryum</taxon>
    </lineage>
</organism>
<evidence type="ECO:0000313" key="2">
    <source>
        <dbReference type="Proteomes" id="UP000249464"/>
    </source>
</evidence>
<name>A0A2X0MQ55_9BASI</name>
<keyword evidence="2" id="KW-1185">Reference proteome</keyword>
<reference evidence="1 2" key="1">
    <citation type="submission" date="2016-11" db="EMBL/GenBank/DDBJ databases">
        <authorList>
            <person name="Jaros S."/>
            <person name="Januszkiewicz K."/>
            <person name="Wedrychowicz H."/>
        </authorList>
    </citation>
    <scope>NUCLEOTIDE SEQUENCE [LARGE SCALE GENOMIC DNA]</scope>
</reference>
<sequence length="70" mass="7362">MLKNSLKTVGSSWALGQTESTADHRLEKLVGTGSTAGGWLAKVDRINRPLVADKTISVVDGPFSNASCFA</sequence>
<gene>
    <name evidence="1" type="primary">BQ5605_C025g10055</name>
    <name evidence="1" type="ORF">BQ5605_C025G10055</name>
</gene>
<accession>A0A2X0MQ55</accession>
<dbReference type="Proteomes" id="UP000249464">
    <property type="component" value="Unassembled WGS sequence"/>
</dbReference>